<dbReference type="GO" id="GO:0045087">
    <property type="term" value="P:innate immune response"/>
    <property type="evidence" value="ECO:0007669"/>
    <property type="project" value="UniProtKB-KW"/>
</dbReference>
<evidence type="ECO:0000256" key="4">
    <source>
        <dbReference type="ARBA" id="ARBA00022490"/>
    </source>
</evidence>
<accession>A0A2H8TRP4</accession>
<dbReference type="InterPro" id="IPR035897">
    <property type="entry name" value="Toll_tir_struct_dom_sf"/>
</dbReference>
<dbReference type="GO" id="GO:0035591">
    <property type="term" value="F:signaling adaptor activity"/>
    <property type="evidence" value="ECO:0007669"/>
    <property type="project" value="InterPro"/>
</dbReference>
<dbReference type="GO" id="GO:0003953">
    <property type="term" value="F:NAD+ nucleosidase activity"/>
    <property type="evidence" value="ECO:0007669"/>
    <property type="project" value="InterPro"/>
</dbReference>
<dbReference type="SUPFAM" id="SSF47769">
    <property type="entry name" value="SAM/Pointed domain"/>
    <property type="match status" value="2"/>
</dbReference>
<dbReference type="FunFam" id="1.10.150.50:FF:000043">
    <property type="entry name" value="Sterile alpha and TIR motif-containing 1"/>
    <property type="match status" value="1"/>
</dbReference>
<evidence type="ECO:0000313" key="13">
    <source>
        <dbReference type="EMBL" id="MBW16855.1"/>
    </source>
</evidence>
<dbReference type="GO" id="GO:0061809">
    <property type="term" value="F:NAD+ nucleosidase activity, cyclic ADP-ribose generating"/>
    <property type="evidence" value="ECO:0007669"/>
    <property type="project" value="UniProtKB-EC"/>
</dbReference>
<dbReference type="SMART" id="SM00454">
    <property type="entry name" value="SAM"/>
    <property type="match status" value="2"/>
</dbReference>
<name>A0A2H8TRP4_9HEMI</name>
<comment type="catalytic activity">
    <reaction evidence="10">
        <text>NAD(+) + H2O = ADP-D-ribose + nicotinamide + H(+)</text>
        <dbReference type="Rhea" id="RHEA:16301"/>
        <dbReference type="ChEBI" id="CHEBI:15377"/>
        <dbReference type="ChEBI" id="CHEBI:15378"/>
        <dbReference type="ChEBI" id="CHEBI:17154"/>
        <dbReference type="ChEBI" id="CHEBI:57540"/>
        <dbReference type="ChEBI" id="CHEBI:57967"/>
        <dbReference type="EC" id="3.2.2.6"/>
    </reaction>
    <physiologicalReaction direction="left-to-right" evidence="10">
        <dbReference type="Rhea" id="RHEA:16302"/>
    </physiologicalReaction>
</comment>
<dbReference type="InterPro" id="IPR013761">
    <property type="entry name" value="SAM/pointed_sf"/>
</dbReference>
<evidence type="ECO:0000256" key="8">
    <source>
        <dbReference type="ARBA" id="ARBA00022859"/>
    </source>
</evidence>
<reference evidence="13" key="1">
    <citation type="submission" date="2017-10" db="EMBL/GenBank/DDBJ databases">
        <title>Transcriptome Assembly of Sugarcane Aphid Adults.</title>
        <authorList>
            <person name="Scully E.D."/>
            <person name="Palmer N.A."/>
            <person name="Geib S.M."/>
            <person name="Sarath G."/>
            <person name="Sattler S.E."/>
        </authorList>
    </citation>
    <scope>NUCLEOTIDE SEQUENCE</scope>
    <source>
        <tissue evidence="13">Whole body</tissue>
    </source>
</reference>
<evidence type="ECO:0000256" key="7">
    <source>
        <dbReference type="ARBA" id="ARBA00022801"/>
    </source>
</evidence>
<dbReference type="GO" id="GO:0005737">
    <property type="term" value="C:cytoplasm"/>
    <property type="evidence" value="ECO:0007669"/>
    <property type="project" value="UniProtKB-SubCell"/>
</dbReference>
<evidence type="ECO:0000256" key="10">
    <source>
        <dbReference type="ARBA" id="ARBA00047304"/>
    </source>
</evidence>
<dbReference type="EMBL" id="GFXV01005050">
    <property type="protein sequence ID" value="MBW16855.1"/>
    <property type="molecule type" value="Transcribed_RNA"/>
</dbReference>
<dbReference type="Pfam" id="PF13676">
    <property type="entry name" value="TIR_2"/>
    <property type="match status" value="1"/>
</dbReference>
<gene>
    <name evidence="13" type="primary">Ect4_11</name>
</gene>
<dbReference type="InterPro" id="IPR016024">
    <property type="entry name" value="ARM-type_fold"/>
</dbReference>
<evidence type="ECO:0000256" key="1">
    <source>
        <dbReference type="ARBA" id="ARBA00004496"/>
    </source>
</evidence>
<dbReference type="PROSITE" id="PS50104">
    <property type="entry name" value="TIR"/>
    <property type="match status" value="1"/>
</dbReference>
<dbReference type="CDD" id="cd09501">
    <property type="entry name" value="SAM_SARM1-like_repeat1"/>
    <property type="match status" value="1"/>
</dbReference>
<dbReference type="Gene3D" id="1.25.10.10">
    <property type="entry name" value="Leucine-rich Repeat Variant"/>
    <property type="match status" value="1"/>
</dbReference>
<comment type="subcellular location">
    <subcellularLocation>
        <location evidence="1">Cytoplasm</location>
    </subcellularLocation>
</comment>
<dbReference type="Pfam" id="PF07647">
    <property type="entry name" value="SAM_2"/>
    <property type="match status" value="2"/>
</dbReference>
<dbReference type="GO" id="GO:0019677">
    <property type="term" value="P:NAD+ catabolic process"/>
    <property type="evidence" value="ECO:0007669"/>
    <property type="project" value="UniProtKB-ARBA"/>
</dbReference>
<dbReference type="GO" id="GO:0044297">
    <property type="term" value="C:cell body"/>
    <property type="evidence" value="ECO:0007669"/>
    <property type="project" value="UniProtKB-ARBA"/>
</dbReference>
<evidence type="ECO:0000259" key="11">
    <source>
        <dbReference type="PROSITE" id="PS50104"/>
    </source>
</evidence>
<keyword evidence="9" id="KW-0520">NAD</keyword>
<dbReference type="GO" id="GO:0048678">
    <property type="term" value="P:response to axon injury"/>
    <property type="evidence" value="ECO:0007669"/>
    <property type="project" value="InterPro"/>
</dbReference>
<dbReference type="PROSITE" id="PS50105">
    <property type="entry name" value="SAM_DOMAIN"/>
    <property type="match status" value="1"/>
</dbReference>
<dbReference type="SMART" id="SM00255">
    <property type="entry name" value="TIR"/>
    <property type="match status" value="1"/>
</dbReference>
<keyword evidence="5" id="KW-0399">Innate immunity</keyword>
<dbReference type="InterPro" id="IPR039184">
    <property type="entry name" value="SARM1"/>
</dbReference>
<evidence type="ECO:0000256" key="3">
    <source>
        <dbReference type="ARBA" id="ARBA00011982"/>
    </source>
</evidence>
<dbReference type="PANTHER" id="PTHR22998:SF1">
    <property type="entry name" value="NAD(+) HYDROLASE SARM1"/>
    <property type="match status" value="1"/>
</dbReference>
<proteinExistence type="inferred from homology"/>
<evidence type="ECO:0000256" key="2">
    <source>
        <dbReference type="ARBA" id="ARBA00008291"/>
    </source>
</evidence>
<dbReference type="GO" id="GO:0007165">
    <property type="term" value="P:signal transduction"/>
    <property type="evidence" value="ECO:0007669"/>
    <property type="project" value="InterPro"/>
</dbReference>
<keyword evidence="7" id="KW-0378">Hydrolase</keyword>
<protein>
    <recommendedName>
        <fullName evidence="3">ADP-ribosyl cyclase/cyclic ADP-ribose hydrolase</fullName>
        <ecNumber evidence="3">3.2.2.6</ecNumber>
    </recommendedName>
</protein>
<dbReference type="GO" id="GO:0034128">
    <property type="term" value="P:negative regulation of MyD88-independent toll-like receptor signaling pathway"/>
    <property type="evidence" value="ECO:0007669"/>
    <property type="project" value="InterPro"/>
</dbReference>
<dbReference type="Gene3D" id="3.40.50.10140">
    <property type="entry name" value="Toll/interleukin-1 receptor homology (TIR) domain"/>
    <property type="match status" value="1"/>
</dbReference>
<dbReference type="InterPro" id="IPR011989">
    <property type="entry name" value="ARM-like"/>
</dbReference>
<evidence type="ECO:0000256" key="9">
    <source>
        <dbReference type="ARBA" id="ARBA00023027"/>
    </source>
</evidence>
<feature type="domain" description="SAM" evidence="12">
    <location>
        <begin position="379"/>
        <end position="443"/>
    </location>
</feature>
<dbReference type="PANTHER" id="PTHR22998">
    <property type="entry name" value="SARM1"/>
    <property type="match status" value="1"/>
</dbReference>
<dbReference type="SUPFAM" id="SSF52200">
    <property type="entry name" value="Toll/Interleukin receptor TIR domain"/>
    <property type="match status" value="1"/>
</dbReference>
<keyword evidence="8" id="KW-0391">Immunity</keyword>
<dbReference type="InterPro" id="IPR000157">
    <property type="entry name" value="TIR_dom"/>
</dbReference>
<keyword evidence="6" id="KW-0677">Repeat</keyword>
<dbReference type="OrthoDB" id="202764at2759"/>
<evidence type="ECO:0000259" key="12">
    <source>
        <dbReference type="PROSITE" id="PS50105"/>
    </source>
</evidence>
<sequence length="669" mass="76829">MINSKDNLLNIEFNDLDLMLNVVNNVDVEHVIQKYSSYLENTINALMYDENVHFRTQNKIINKIFDMICKAWAVPNYKLGYWLCNSLRDCGGLYLLINNCVSNDQNLQFSSVRLLDQCLTTKNRDYVLEKGVDKVLHVICEYKTQISSIDKLNICTGILEKLFKYREIMSSSVIQLGGLDILLYEYRNRDIMTLEYCASALANLSLYGGPEGQDHMIKHNVPTWLFTLVHNTDVNIKYYAFLAMVILITIKEDEVTINKSKTLNLINPLNTSHISTEFAKSDIVPHSQGQSQKWLKKLIPVLNSVCEAACNLAAFHFCMDAGIKKQLGMISIFKAINVIEPLKKVVSDGNIIASKLAAKTLRLIDEGVPHQLSEEVPLWSVDDVHEWAKRSGFREYANNLSENLVDGDLLLQITEENLREDIGIQNDIKRKRFMRELDNLKQSADYSSKDSTGLQSFLMSIGSKYTMYTYPMLNAGVNRNTIRNLTVKQLTDNCGIANSIHQTRILNSIRDINMMQLSMDEEITDVFISYRRSNGSQLASLLKVYLEIRNYRVFIDVVRLKNGHFGHNLLKNLKQAKNFVLVLTQNSLDRCIGDNECNDWIHKEIVTAMQNQLNIIPIIVDNFTWPEMLPEDMRKLQTYNMVRWSHEFQDTCMDAIEMAIRSSFNTIPD</sequence>
<dbReference type="GO" id="GO:0030425">
    <property type="term" value="C:dendrite"/>
    <property type="evidence" value="ECO:0007669"/>
    <property type="project" value="TreeGrafter"/>
</dbReference>
<dbReference type="Gene3D" id="1.10.150.50">
    <property type="entry name" value="Transcription Factor, Ets-1"/>
    <property type="match status" value="2"/>
</dbReference>
<dbReference type="SUPFAM" id="SSF48371">
    <property type="entry name" value="ARM repeat"/>
    <property type="match status" value="1"/>
</dbReference>
<dbReference type="AlphaFoldDB" id="A0A2H8TRP4"/>
<keyword evidence="4" id="KW-0963">Cytoplasm</keyword>
<feature type="domain" description="TIR" evidence="11">
    <location>
        <begin position="522"/>
        <end position="667"/>
    </location>
</feature>
<evidence type="ECO:0000256" key="5">
    <source>
        <dbReference type="ARBA" id="ARBA00022588"/>
    </source>
</evidence>
<evidence type="ECO:0000256" key="6">
    <source>
        <dbReference type="ARBA" id="ARBA00022737"/>
    </source>
</evidence>
<dbReference type="EC" id="3.2.2.6" evidence="3"/>
<dbReference type="InterPro" id="IPR001660">
    <property type="entry name" value="SAM"/>
</dbReference>
<organism evidence="13">
    <name type="scientific">Melanaphis sacchari</name>
    <dbReference type="NCBI Taxonomy" id="742174"/>
    <lineage>
        <taxon>Eukaryota</taxon>
        <taxon>Metazoa</taxon>
        <taxon>Ecdysozoa</taxon>
        <taxon>Arthropoda</taxon>
        <taxon>Hexapoda</taxon>
        <taxon>Insecta</taxon>
        <taxon>Pterygota</taxon>
        <taxon>Neoptera</taxon>
        <taxon>Paraneoptera</taxon>
        <taxon>Hemiptera</taxon>
        <taxon>Sternorrhyncha</taxon>
        <taxon>Aphidomorpha</taxon>
        <taxon>Aphidoidea</taxon>
        <taxon>Aphididae</taxon>
        <taxon>Aphidini</taxon>
        <taxon>Melanaphis</taxon>
    </lineage>
</organism>
<comment type="similarity">
    <text evidence="2">Belongs to the SARM1 family.</text>
</comment>